<protein>
    <recommendedName>
        <fullName evidence="3">Lipoprotein</fullName>
    </recommendedName>
</protein>
<dbReference type="EMBL" id="CP071090">
    <property type="protein sequence ID" value="QSQ18887.1"/>
    <property type="molecule type" value="Genomic_DNA"/>
</dbReference>
<sequence length="430" mass="47185">MRHPFQTLGLLVLVCAGCDRLQEDPIFAYGLAQQRDGAPLAGATLSYERAKVEKRPNNGGSPRDYPHPMFTLYGTTTTEGTGDYFLEMRYGDVQAVDPSYPGATIPYRYRVSLLEEDGAGTFVSFVFQDDVELPLLKTWDARLTATPGPDGFVVSFAEAPPTPEVPVTGELANVTTPENAVVPGPPSVPDPVLILTSGGQPLFRAWGATSPWTVSPYVLEDFASPELQLRALSIGEWTFFPTGALHSTLDFRQEWRTGVLPLPAGNLRPISRGIPCEPAPEPGGPCPWTDGRLEPVPVKTPLEVPWLILTLPEPTRLRHAVVRGMGGSYLYYFILEGSLDGEQWSRMALAPLLMSEDPVDWGRQPFTDQTQWDSPFDGGLTRYDSRLFGESALEDVGPVRYVRLTGTSYADGNNGVGRFIYQLAEVSLFE</sequence>
<dbReference type="RefSeq" id="WP_206720475.1">
    <property type="nucleotide sequence ID" value="NZ_CP071090.1"/>
</dbReference>
<evidence type="ECO:0000313" key="2">
    <source>
        <dbReference type="Proteomes" id="UP000662747"/>
    </source>
</evidence>
<name>A0ABX7NJ35_9BACT</name>
<evidence type="ECO:0000313" key="1">
    <source>
        <dbReference type="EMBL" id="QSQ18887.1"/>
    </source>
</evidence>
<gene>
    <name evidence="1" type="ORF">JY651_26390</name>
</gene>
<accession>A0ABX7NJ35</accession>
<proteinExistence type="predicted"/>
<keyword evidence="2" id="KW-1185">Reference proteome</keyword>
<organism evidence="1 2">
    <name type="scientific">Pyxidicoccus parkwayensis</name>
    <dbReference type="NCBI Taxonomy" id="2813578"/>
    <lineage>
        <taxon>Bacteria</taxon>
        <taxon>Pseudomonadati</taxon>
        <taxon>Myxococcota</taxon>
        <taxon>Myxococcia</taxon>
        <taxon>Myxococcales</taxon>
        <taxon>Cystobacterineae</taxon>
        <taxon>Myxococcaceae</taxon>
        <taxon>Pyxidicoccus</taxon>
    </lineage>
</organism>
<reference evidence="1 2" key="1">
    <citation type="submission" date="2021-02" db="EMBL/GenBank/DDBJ databases">
        <title>De Novo genome assembly of isolated myxobacteria.</title>
        <authorList>
            <person name="Stevens D.C."/>
        </authorList>
    </citation>
    <scope>NUCLEOTIDE SEQUENCE [LARGE SCALE GENOMIC DNA]</scope>
    <source>
        <strain evidence="2">SCPEA02</strain>
    </source>
</reference>
<dbReference type="Proteomes" id="UP000662747">
    <property type="component" value="Chromosome"/>
</dbReference>
<evidence type="ECO:0008006" key="3">
    <source>
        <dbReference type="Google" id="ProtNLM"/>
    </source>
</evidence>